<reference evidence="4 5" key="1">
    <citation type="submission" date="2019-03" db="EMBL/GenBank/DDBJ databases">
        <title>Draft genome sequences of novel Actinobacteria.</title>
        <authorList>
            <person name="Sahin N."/>
            <person name="Ay H."/>
            <person name="Saygin H."/>
        </authorList>
    </citation>
    <scope>NUCLEOTIDE SEQUENCE [LARGE SCALE GENOMIC DNA]</scope>
    <source>
        <strain evidence="4 5">DSM 45347</strain>
    </source>
</reference>
<name>A0A4R4PAQ8_9ACTN</name>
<comment type="caution">
    <text evidence="4">The sequence shown here is derived from an EMBL/GenBank/DDBJ whole genome shotgun (WGS) entry which is preliminary data.</text>
</comment>
<keyword evidence="5" id="KW-1185">Reference proteome</keyword>
<accession>A0A4R4PAQ8</accession>
<dbReference type="EMBL" id="SMJW01000034">
    <property type="protein sequence ID" value="TDC17382.1"/>
    <property type="molecule type" value="Genomic_DNA"/>
</dbReference>
<evidence type="ECO:0000259" key="3">
    <source>
        <dbReference type="Pfam" id="PF01557"/>
    </source>
</evidence>
<evidence type="ECO:0000313" key="4">
    <source>
        <dbReference type="EMBL" id="TDC17382.1"/>
    </source>
</evidence>
<dbReference type="InterPro" id="IPR051121">
    <property type="entry name" value="FAH"/>
</dbReference>
<protein>
    <submittedName>
        <fullName evidence="4">Fumarylacetoacetate hydrolase family protein</fullName>
    </submittedName>
</protein>
<dbReference type="PANTHER" id="PTHR42796">
    <property type="entry name" value="FUMARYLACETOACETATE HYDROLASE DOMAIN-CONTAINING PROTEIN 2A-RELATED"/>
    <property type="match status" value="1"/>
</dbReference>
<dbReference type="GO" id="GO:0044281">
    <property type="term" value="P:small molecule metabolic process"/>
    <property type="evidence" value="ECO:0007669"/>
    <property type="project" value="UniProtKB-ARBA"/>
</dbReference>
<evidence type="ECO:0000313" key="5">
    <source>
        <dbReference type="Proteomes" id="UP000295431"/>
    </source>
</evidence>
<dbReference type="RefSeq" id="WP_131938656.1">
    <property type="nucleotide sequence ID" value="NZ_BAAAMX010000009.1"/>
</dbReference>
<feature type="domain" description="Fumarylacetoacetase-like C-terminal" evidence="3">
    <location>
        <begin position="74"/>
        <end position="279"/>
    </location>
</feature>
<evidence type="ECO:0000256" key="1">
    <source>
        <dbReference type="ARBA" id="ARBA00010211"/>
    </source>
</evidence>
<dbReference type="Proteomes" id="UP000295431">
    <property type="component" value="Unassembled WGS sequence"/>
</dbReference>
<sequence>MRIANHAGRAVLVLSGGKGADIATASGGRFGPDPQSVYDDWDAFTSWAASATPTPDIELDRALLESPSPTPSQVVAIGLNYADHAAETGFEPPKDLPPVFTKFASSITGPYGEIALPDGGHTDWEVEVVAVIGTTAHKVSPAEAWDHVAGLTIGQDLSERILQFVGQAPQFGFAKSYPGFAPIGPWLVTPEEFPDRDDLALGCSIDGETVQDGRTAKLIFSIPRTIAKLSEVITLRPGDVIFTGTPDGVGLGRTPQRFLQPGETLRTWVEGIGEMEHTFR</sequence>
<keyword evidence="4" id="KW-0378">Hydrolase</keyword>
<dbReference type="GO" id="GO:0046872">
    <property type="term" value="F:metal ion binding"/>
    <property type="evidence" value="ECO:0007669"/>
    <property type="project" value="UniProtKB-KW"/>
</dbReference>
<dbReference type="Pfam" id="PF01557">
    <property type="entry name" value="FAA_hydrolase"/>
    <property type="match status" value="1"/>
</dbReference>
<gene>
    <name evidence="4" type="ORF">E1284_09550</name>
</gene>
<proteinExistence type="inferred from homology"/>
<dbReference type="InterPro" id="IPR011234">
    <property type="entry name" value="Fumarylacetoacetase-like_C"/>
</dbReference>
<comment type="similarity">
    <text evidence="1">Belongs to the FAH family.</text>
</comment>
<dbReference type="GO" id="GO:0016787">
    <property type="term" value="F:hydrolase activity"/>
    <property type="evidence" value="ECO:0007669"/>
    <property type="project" value="UniProtKB-KW"/>
</dbReference>
<evidence type="ECO:0000256" key="2">
    <source>
        <dbReference type="ARBA" id="ARBA00022723"/>
    </source>
</evidence>
<keyword evidence="2" id="KW-0479">Metal-binding</keyword>
<dbReference type="OrthoDB" id="9805307at2"/>
<dbReference type="AlphaFoldDB" id="A0A4R4PAQ8"/>
<dbReference type="Gene3D" id="3.90.850.10">
    <property type="entry name" value="Fumarylacetoacetase-like, C-terminal domain"/>
    <property type="match status" value="1"/>
</dbReference>
<organism evidence="4 5">
    <name type="scientific">Actinomadura bangladeshensis</name>
    <dbReference type="NCBI Taxonomy" id="453573"/>
    <lineage>
        <taxon>Bacteria</taxon>
        <taxon>Bacillati</taxon>
        <taxon>Actinomycetota</taxon>
        <taxon>Actinomycetes</taxon>
        <taxon>Streptosporangiales</taxon>
        <taxon>Thermomonosporaceae</taxon>
        <taxon>Actinomadura</taxon>
    </lineage>
</organism>
<dbReference type="PANTHER" id="PTHR42796:SF4">
    <property type="entry name" value="FUMARYLACETOACETATE HYDROLASE DOMAIN-CONTAINING PROTEIN 2A"/>
    <property type="match status" value="1"/>
</dbReference>
<dbReference type="SUPFAM" id="SSF56529">
    <property type="entry name" value="FAH"/>
    <property type="match status" value="1"/>
</dbReference>
<dbReference type="InterPro" id="IPR036663">
    <property type="entry name" value="Fumarylacetoacetase_C_sf"/>
</dbReference>